<accession>D3SNE9</accession>
<dbReference type="Pfam" id="PF11104">
    <property type="entry name" value="PilM_2"/>
    <property type="match status" value="1"/>
</dbReference>
<gene>
    <name evidence="1" type="ordered locus">Thal_0048</name>
</gene>
<evidence type="ECO:0000313" key="1">
    <source>
        <dbReference type="EMBL" id="ADC88686.1"/>
    </source>
</evidence>
<proteinExistence type="predicted"/>
<dbReference type="AlphaFoldDB" id="D3SNE9"/>
<dbReference type="eggNOG" id="COG4972">
    <property type="taxonomic scope" value="Bacteria"/>
</dbReference>
<dbReference type="Proteomes" id="UP000002043">
    <property type="component" value="Chromosome"/>
</dbReference>
<dbReference type="HOGENOM" id="CLU_959011_0_0_0"/>
<dbReference type="Gene3D" id="3.30.420.40">
    <property type="match status" value="1"/>
</dbReference>
<dbReference type="STRING" id="638303.Thal_0048"/>
<dbReference type="OrthoDB" id="11215at2"/>
<keyword evidence="2" id="KW-1185">Reference proteome</keyword>
<dbReference type="Gene3D" id="3.30.1490.300">
    <property type="match status" value="1"/>
</dbReference>
<dbReference type="RefSeq" id="WP_012991093.1">
    <property type="nucleotide sequence ID" value="NC_013894.1"/>
</dbReference>
<evidence type="ECO:0000313" key="2">
    <source>
        <dbReference type="Proteomes" id="UP000002043"/>
    </source>
</evidence>
<name>D3SNE9_THEAH</name>
<dbReference type="InterPro" id="IPR005883">
    <property type="entry name" value="PilM"/>
</dbReference>
<dbReference type="EMBL" id="CP001931">
    <property type="protein sequence ID" value="ADC88686.1"/>
    <property type="molecule type" value="Genomic_DNA"/>
</dbReference>
<dbReference type="KEGG" id="tal:Thal_0048"/>
<protein>
    <submittedName>
        <fullName evidence="1">Tfp pilus assembly protein ATPase PilM-like protein</fullName>
    </submittedName>
</protein>
<reference evidence="2" key="1">
    <citation type="journal article" date="2010" name="Stand. Genomic Sci.">
        <title>Complete genome sequence of Thermocrinis albus type strain (HI 11/12T).</title>
        <authorList>
            <person name="Wirth R."/>
            <person name="Sikorski J."/>
            <person name="Brambilla E."/>
            <person name="Misra M."/>
            <person name="Lapidus A."/>
            <person name="Copeland A."/>
            <person name="Nolan M."/>
            <person name="Lucas S."/>
            <person name="Chen F."/>
            <person name="Tice H."/>
            <person name="Cheng J.F."/>
            <person name="Han C."/>
            <person name="Detter J.C."/>
            <person name="Tapia R."/>
            <person name="Bruce D."/>
            <person name="Goodwin L."/>
            <person name="Pitluck S."/>
            <person name="Pati A."/>
            <person name="Anderson I."/>
            <person name="Ivanova N."/>
            <person name="Mavromatis K."/>
            <person name="Mikhailova N."/>
            <person name="Chen A."/>
            <person name="Palaniappan K."/>
            <person name="Bilek Y."/>
            <person name="Hader T."/>
            <person name="Land M."/>
            <person name="Hauser L."/>
            <person name="Chang Y.J."/>
            <person name="Jeffries C.D."/>
            <person name="Tindall B.J."/>
            <person name="Rohde M."/>
            <person name="Goker M."/>
            <person name="Bristow J."/>
            <person name="Eisen J.A."/>
            <person name="Markowitz V."/>
            <person name="Hugenholtz P."/>
            <person name="Kyrpides N.C."/>
            <person name="Klenk H.P."/>
        </authorList>
    </citation>
    <scope>NUCLEOTIDE SEQUENCE [LARGE SCALE GENOMIC DNA]</scope>
    <source>
        <strain evidence="2">DSM 14484 / JCM 11386 / HI 11/12</strain>
    </source>
</reference>
<sequence>MKLALSLPKIKLPSLKKGKVGLSLQIGSHYLRLLELSPETQKPLWEPVEVLFDVDDPEEKIKVLRDLVNKHSLSGKEVIAALSVDEALLKFYRYPSTMSEKDLKNAISWAVSRELSTIKEPSLYDYYVLKPSKDRHYMVLLCIAREESVKRLQGITSKAGLKLKILDYEVLALINYGLYFRLPESFSILYTDWDYSILTIFSPLALSYSVIHWSLRDYLKNRDEEYLESFFTEVRNYIVINDLSNVYLAGVALSDEDLLESILGNLPVLGILDISDVKPSMLVPYMLSLRGVTE</sequence>
<organism evidence="1 2">
    <name type="scientific">Thermocrinis albus (strain DSM 14484 / JCM 11386 / HI 11/12)</name>
    <dbReference type="NCBI Taxonomy" id="638303"/>
    <lineage>
        <taxon>Bacteria</taxon>
        <taxon>Pseudomonadati</taxon>
        <taxon>Aquificota</taxon>
        <taxon>Aquificia</taxon>
        <taxon>Aquificales</taxon>
        <taxon>Aquificaceae</taxon>
        <taxon>Thermocrinis</taxon>
    </lineage>
</organism>